<dbReference type="RefSeq" id="WP_088523044.1">
    <property type="nucleotide sequence ID" value="NZ_CANLYG010000023.1"/>
</dbReference>
<gene>
    <name evidence="2" type="ORF">IZU98_07395</name>
</gene>
<name>A0A7S9LK96_9PSED</name>
<dbReference type="EMBL" id="CP064946">
    <property type="protein sequence ID" value="QPH50516.1"/>
    <property type="molecule type" value="Genomic_DNA"/>
</dbReference>
<dbReference type="Gene3D" id="2.30.29.190">
    <property type="match status" value="1"/>
</dbReference>
<accession>A0A7S9LK96</accession>
<dbReference type="AlphaFoldDB" id="A0A7S9LK96"/>
<proteinExistence type="predicted"/>
<evidence type="ECO:0000313" key="2">
    <source>
        <dbReference type="EMBL" id="QPH50516.1"/>
    </source>
</evidence>
<protein>
    <submittedName>
        <fullName evidence="2">DUF5629 family protein</fullName>
    </submittedName>
</protein>
<evidence type="ECO:0000259" key="1">
    <source>
        <dbReference type="Pfam" id="PF18629"/>
    </source>
</evidence>
<feature type="domain" description="DUF5629" evidence="1">
    <location>
        <begin position="27"/>
        <end position="78"/>
    </location>
</feature>
<dbReference type="InterPro" id="IPR041081">
    <property type="entry name" value="DUF5629"/>
</dbReference>
<evidence type="ECO:0000313" key="3">
    <source>
        <dbReference type="Proteomes" id="UP000594430"/>
    </source>
</evidence>
<dbReference type="Proteomes" id="UP000594430">
    <property type="component" value="Chromosome"/>
</dbReference>
<reference evidence="2 3" key="1">
    <citation type="submission" date="2020-11" db="EMBL/GenBank/DDBJ databases">
        <title>Pseudomonas fulva producing VIM-24.</title>
        <authorList>
            <person name="Liu S."/>
        </authorList>
    </citation>
    <scope>NUCLEOTIDE SEQUENCE [LARGE SCALE GENOMIC DNA]</scope>
    <source>
        <strain evidence="2 3">ZDHY414</strain>
    </source>
</reference>
<sequence length="96" mass="10877">MSPLASALQHSDMLLIDGLHAFDFTCDEQGLAIECMDGRQLRRWVFTAAQVDAASKEVNDWRICTAESEHRLICLDAFRAPEEEDHEPDLEDSADR</sequence>
<dbReference type="Pfam" id="PF18629">
    <property type="entry name" value="DUF5629"/>
    <property type="match status" value="1"/>
</dbReference>
<organism evidence="2 3">
    <name type="scientific">Pseudomonas fulva</name>
    <dbReference type="NCBI Taxonomy" id="47880"/>
    <lineage>
        <taxon>Bacteria</taxon>
        <taxon>Pseudomonadati</taxon>
        <taxon>Pseudomonadota</taxon>
        <taxon>Gammaproteobacteria</taxon>
        <taxon>Pseudomonadales</taxon>
        <taxon>Pseudomonadaceae</taxon>
        <taxon>Pseudomonas</taxon>
    </lineage>
</organism>